<reference evidence="1 2" key="1">
    <citation type="submission" date="2018-05" db="EMBL/GenBank/DDBJ databases">
        <title>Paenibacillus flagellatus sp. nov., isolated from selenium mineral soil.</title>
        <authorList>
            <person name="Dai X."/>
        </authorList>
    </citation>
    <scope>NUCLEOTIDE SEQUENCE [LARGE SCALE GENOMIC DNA]</scope>
    <source>
        <strain evidence="1 2">DXL2</strain>
    </source>
</reference>
<sequence>MPYVLKHKESAELYACKLLNSYELVYFGVKAWDDEGTAAGDRIPFLAARGTGDAESWTVAEIDEMKLKMANVKLKNDPSNRVLLDEDGTLRVEKRLPPF</sequence>
<organism evidence="1 2">
    <name type="scientific">Paenibacillus flagellatus</name>
    <dbReference type="NCBI Taxonomy" id="2211139"/>
    <lineage>
        <taxon>Bacteria</taxon>
        <taxon>Bacillati</taxon>
        <taxon>Bacillota</taxon>
        <taxon>Bacilli</taxon>
        <taxon>Bacillales</taxon>
        <taxon>Paenibacillaceae</taxon>
        <taxon>Paenibacillus</taxon>
    </lineage>
</organism>
<dbReference type="Proteomes" id="UP000247476">
    <property type="component" value="Unassembled WGS sequence"/>
</dbReference>
<gene>
    <name evidence="1" type="ORF">DLM86_04715</name>
</gene>
<proteinExistence type="predicted"/>
<dbReference type="OrthoDB" id="2679144at2"/>
<dbReference type="EMBL" id="QJVJ01000002">
    <property type="protein sequence ID" value="PYI56291.1"/>
    <property type="molecule type" value="Genomic_DNA"/>
</dbReference>
<name>A0A2V5K9U7_9BACL</name>
<protein>
    <submittedName>
        <fullName evidence="1">Uncharacterized protein</fullName>
    </submittedName>
</protein>
<dbReference type="AlphaFoldDB" id="A0A2V5K9U7"/>
<evidence type="ECO:0000313" key="1">
    <source>
        <dbReference type="EMBL" id="PYI56291.1"/>
    </source>
</evidence>
<keyword evidence="2" id="KW-1185">Reference proteome</keyword>
<accession>A0A2V5K9U7</accession>
<evidence type="ECO:0000313" key="2">
    <source>
        <dbReference type="Proteomes" id="UP000247476"/>
    </source>
</evidence>
<dbReference type="RefSeq" id="WP_110838818.1">
    <property type="nucleotide sequence ID" value="NZ_QJVJ01000002.1"/>
</dbReference>
<comment type="caution">
    <text evidence="1">The sequence shown here is derived from an EMBL/GenBank/DDBJ whole genome shotgun (WGS) entry which is preliminary data.</text>
</comment>